<gene>
    <name evidence="2" type="ORF">H3H36_18030</name>
</gene>
<dbReference type="AlphaFoldDB" id="A0A7W2EJY4"/>
<proteinExistence type="predicted"/>
<keyword evidence="3" id="KW-1185">Reference proteome</keyword>
<reference evidence="2 3" key="1">
    <citation type="submission" date="2020-07" db="EMBL/GenBank/DDBJ databases">
        <title>Novel species isolated from subtropical streams in China.</title>
        <authorList>
            <person name="Lu H."/>
        </authorList>
    </citation>
    <scope>NUCLEOTIDE SEQUENCE [LARGE SCALE GENOMIC DNA]</scope>
    <source>
        <strain evidence="2 3">FT3S</strain>
    </source>
</reference>
<evidence type="ECO:0000259" key="1">
    <source>
        <dbReference type="Pfam" id="PF03756"/>
    </source>
</evidence>
<dbReference type="RefSeq" id="WP_182219485.1">
    <property type="nucleotide sequence ID" value="NZ_JACEZS010000016.1"/>
</dbReference>
<evidence type="ECO:0000313" key="3">
    <source>
        <dbReference type="Proteomes" id="UP000566711"/>
    </source>
</evidence>
<dbReference type="InterPro" id="IPR005509">
    <property type="entry name" value="AfsA_hotdog_dom"/>
</dbReference>
<name>A0A7W2EJY4_9BURK</name>
<dbReference type="Pfam" id="PF03756">
    <property type="entry name" value="AfsA"/>
    <property type="match status" value="1"/>
</dbReference>
<feature type="domain" description="A-factor biosynthesis hotdog" evidence="1">
    <location>
        <begin position="88"/>
        <end position="219"/>
    </location>
</feature>
<accession>A0A7W2EJY4</accession>
<organism evidence="2 3">
    <name type="scientific">Rugamonas fusca</name>
    <dbReference type="NCBI Taxonomy" id="2758568"/>
    <lineage>
        <taxon>Bacteria</taxon>
        <taxon>Pseudomonadati</taxon>
        <taxon>Pseudomonadota</taxon>
        <taxon>Betaproteobacteria</taxon>
        <taxon>Burkholderiales</taxon>
        <taxon>Oxalobacteraceae</taxon>
        <taxon>Telluria group</taxon>
        <taxon>Rugamonas</taxon>
    </lineage>
</organism>
<comment type="caution">
    <text evidence="2">The sequence shown here is derived from an EMBL/GenBank/DDBJ whole genome shotgun (WGS) entry which is preliminary data.</text>
</comment>
<dbReference type="EMBL" id="JACEZS010000016">
    <property type="protein sequence ID" value="MBA5607259.1"/>
    <property type="molecule type" value="Genomic_DNA"/>
</dbReference>
<protein>
    <recommendedName>
        <fullName evidence="1">A-factor biosynthesis hotdog domain-containing protein</fullName>
    </recommendedName>
</protein>
<sequence>MNLQLVIAEEFNKFVQKPGVLAYHTLLDQLRHNRIESLRGKTLVAGQGLSGMQIDHAYCLAISLGLGQEFACWNELNRHSRAGHALSHKHQDQNVLISVPRKIDETHFEADVLIDARSELMLDHLTGLHVQGMVLTEACRQMFIATTEAHCMGPDAPAKRYFVINEMNMRFLQFAFPLPATIRYTLLDLQRPRPDRVTVAADMEVWQNGRAVAGMAVKFGVFDDAYLGPRENQLADQALSHSMDWLMADLISRGLGQPAATPAHAVALPA</sequence>
<dbReference type="Proteomes" id="UP000566711">
    <property type="component" value="Unassembled WGS sequence"/>
</dbReference>
<evidence type="ECO:0000313" key="2">
    <source>
        <dbReference type="EMBL" id="MBA5607259.1"/>
    </source>
</evidence>